<dbReference type="Pfam" id="PF13585">
    <property type="entry name" value="CHU_C"/>
    <property type="match status" value="1"/>
</dbReference>
<proteinExistence type="predicted"/>
<evidence type="ECO:0000313" key="1">
    <source>
        <dbReference type="EMBL" id="GGB74033.1"/>
    </source>
</evidence>
<accession>A0ABQ1JTS1</accession>
<dbReference type="NCBIfam" id="NF038133">
    <property type="entry name" value="choice_anch_L"/>
    <property type="match status" value="1"/>
</dbReference>
<dbReference type="InterPro" id="IPR026341">
    <property type="entry name" value="T9SS_type_B"/>
</dbReference>
<name>A0ABQ1JTS1_9FLAO</name>
<dbReference type="RefSeq" id="WP_188620391.1">
    <property type="nucleotide sequence ID" value="NZ_BMJE01000003.1"/>
</dbReference>
<organism evidence="1 2">
    <name type="scientific">Flavobacterium suaedae</name>
    <dbReference type="NCBI Taxonomy" id="1767027"/>
    <lineage>
        <taxon>Bacteria</taxon>
        <taxon>Pseudomonadati</taxon>
        <taxon>Bacteroidota</taxon>
        <taxon>Flavobacteriia</taxon>
        <taxon>Flavobacteriales</taxon>
        <taxon>Flavobacteriaceae</taxon>
        <taxon>Flavobacterium</taxon>
    </lineage>
</organism>
<reference evidence="2" key="1">
    <citation type="journal article" date="2019" name="Int. J. Syst. Evol. Microbiol.">
        <title>The Global Catalogue of Microorganisms (GCM) 10K type strain sequencing project: providing services to taxonomists for standard genome sequencing and annotation.</title>
        <authorList>
            <consortium name="The Broad Institute Genomics Platform"/>
            <consortium name="The Broad Institute Genome Sequencing Center for Infectious Disease"/>
            <person name="Wu L."/>
            <person name="Ma J."/>
        </authorList>
    </citation>
    <scope>NUCLEOTIDE SEQUENCE [LARGE SCALE GENOMIC DNA]</scope>
    <source>
        <strain evidence="2">CGMCC 1.15461</strain>
    </source>
</reference>
<dbReference type="NCBIfam" id="TIGR04131">
    <property type="entry name" value="Bac_Flav_CTERM"/>
    <property type="match status" value="1"/>
</dbReference>
<dbReference type="EMBL" id="BMJE01000003">
    <property type="protein sequence ID" value="GGB74033.1"/>
    <property type="molecule type" value="Genomic_DNA"/>
</dbReference>
<dbReference type="Proteomes" id="UP000615760">
    <property type="component" value="Unassembled WGS sequence"/>
</dbReference>
<dbReference type="InterPro" id="IPR013783">
    <property type="entry name" value="Ig-like_fold"/>
</dbReference>
<dbReference type="Gene3D" id="2.60.40.10">
    <property type="entry name" value="Immunoglobulins"/>
    <property type="match status" value="1"/>
</dbReference>
<evidence type="ECO:0000313" key="2">
    <source>
        <dbReference type="Proteomes" id="UP000615760"/>
    </source>
</evidence>
<gene>
    <name evidence="1" type="ORF">GCM10007424_12410</name>
</gene>
<comment type="caution">
    <text evidence="1">The sequence shown here is derived from an EMBL/GenBank/DDBJ whole genome shotgun (WGS) entry which is preliminary data.</text>
</comment>
<keyword evidence="2" id="KW-1185">Reference proteome</keyword>
<sequence length="756" mass="82752">MLSYKASAQYIQVDDSYTAQELVENVLVNSPCASVSNFTVSGGNFGNGVQSYGYFSGSGTSFPFNNGIVLSTGRATETEGPNTSLLDDGGNINWPGDNDLEDALNINNSINATILEFDFVPLGNKISFDYMLSSEEYHDTAPCNYSDGFAFLLKEANTDAPYQNLAVVPNTDIPVKVTSVRPTIPGACSAQNEEYFDAFNGSEHPTNFNGQTKVMQAQASVTPGVQYHIKLVIADEGNYRYDSAIFLGGGSFDVITDLGPDRLVSTGNPLCEDEVLELNTGYDNALSYQWYKDGNAMAGETTTNYTITTPGVYSVIVELTTGCSTEGEVTIEYTTNPDVVTTSLIQCDDNNDGLTTFNLELANPVVTNNDDTYSVTYYENYTDAENDIDRLPSYTAYNNNIPNQEVYARVQNEFGCYSVSTITLTTSANGVTNPTPITSCDEDDTEDGFYTIDLTQRNDEILQGLPANLELHYYLSVEDALEATNPIADPENFTNTIAGEQTVYARIFNGSECYGIAELDIVIYTFGNNGAEDEIYLCDGSTVTLNPGSEFTSYIWDTETTQTTQTITVNTPGTYTVTLTNSLGCIGTRTYTVLLSGRATNATTVIEDFTGGNSNSISILPEGEGDYEYSLDGVTYQDSPTFTGLATGEYIYYIRDKNGCNPIYTDEVYILDYPKFFTPNGDGVNETWRIPFLNSRPSIQVTIFDRFGKIVTGFNGRQSNGWDGKLLGKNLPATDYWFTINLENGKTIKGHFALIR</sequence>
<protein>
    <submittedName>
        <fullName evidence="1">T9SS C-terminal target domain-containing protein</fullName>
    </submittedName>
</protein>
<dbReference type="InterPro" id="IPR049804">
    <property type="entry name" value="Choice_anch_L"/>
</dbReference>